<keyword evidence="3" id="KW-0560">Oxidoreductase</keyword>
<keyword evidence="2" id="KW-0288">FMN</keyword>
<gene>
    <name evidence="7" type="ORF">J3R73_001138</name>
</gene>
<evidence type="ECO:0000313" key="7">
    <source>
        <dbReference type="EMBL" id="MDQ0391346.1"/>
    </source>
</evidence>
<evidence type="ECO:0000313" key="8">
    <source>
        <dbReference type="Proteomes" id="UP001237448"/>
    </source>
</evidence>
<dbReference type="PIRSF" id="PIRSF000337">
    <property type="entry name" value="NTA_MOA"/>
    <property type="match status" value="1"/>
</dbReference>
<evidence type="ECO:0000259" key="6">
    <source>
        <dbReference type="Pfam" id="PF00296"/>
    </source>
</evidence>
<organism evidence="7 8">
    <name type="scientific">Labrys monachus</name>
    <dbReference type="NCBI Taxonomy" id="217067"/>
    <lineage>
        <taxon>Bacteria</taxon>
        <taxon>Pseudomonadati</taxon>
        <taxon>Pseudomonadota</taxon>
        <taxon>Alphaproteobacteria</taxon>
        <taxon>Hyphomicrobiales</taxon>
        <taxon>Xanthobacteraceae</taxon>
        <taxon>Labrys</taxon>
    </lineage>
</organism>
<keyword evidence="4 7" id="KW-0503">Monooxygenase</keyword>
<dbReference type="Pfam" id="PF00296">
    <property type="entry name" value="Bac_luciferase"/>
    <property type="match status" value="1"/>
</dbReference>
<dbReference type="NCBIfam" id="TIGR03860">
    <property type="entry name" value="FMN_nitrolo"/>
    <property type="match status" value="1"/>
</dbReference>
<feature type="domain" description="Luciferase-like" evidence="6">
    <location>
        <begin position="29"/>
        <end position="388"/>
    </location>
</feature>
<evidence type="ECO:0000256" key="1">
    <source>
        <dbReference type="ARBA" id="ARBA00022630"/>
    </source>
</evidence>
<protein>
    <submittedName>
        <fullName evidence="7">FMN-dependent oxidoreductase (Nitrilotriacetate monooxygenase family)</fullName>
    </submittedName>
</protein>
<accession>A0ABU0F9Q4</accession>
<name>A0ABU0F9Q4_9HYPH</name>
<dbReference type="InterPro" id="IPR011251">
    <property type="entry name" value="Luciferase-like_dom"/>
</dbReference>
<evidence type="ECO:0000256" key="5">
    <source>
        <dbReference type="ARBA" id="ARBA00033748"/>
    </source>
</evidence>
<reference evidence="7 8" key="1">
    <citation type="submission" date="2023-07" db="EMBL/GenBank/DDBJ databases">
        <title>Genomic Encyclopedia of Type Strains, Phase IV (KMG-IV): sequencing the most valuable type-strain genomes for metagenomic binning, comparative biology and taxonomic classification.</title>
        <authorList>
            <person name="Goeker M."/>
        </authorList>
    </citation>
    <scope>NUCLEOTIDE SEQUENCE [LARGE SCALE GENOMIC DNA]</scope>
    <source>
        <strain evidence="7 8">DSM 5896</strain>
    </source>
</reference>
<evidence type="ECO:0000256" key="3">
    <source>
        <dbReference type="ARBA" id="ARBA00023002"/>
    </source>
</evidence>
<sequence>MAKRLIFNGFSMNAVSHVYHGLWRHPLTAQTRFNDLDTWVALARLLEKGKFDALFVADILGVDAVYKGSWDTYIKEAVQIPINDSGVLVGALIQSTQHLGLTLTSSILQEHPFNFARKLSTLDHLSKGRVGWNIVTSVSHNAAQNFGFDRIVPHDERYRWAEEYVDVVYKLWEGSWDDDAVIDDKAGNIYADPDRIHRIHHQGQRYKVLGPHLSQPSRQRTPVLFQAGSSRAGRAFAARHAEGTFIAAVNPQGARRQIDETRALVRASGRDADDLLFVQGMSFVVGGTEEEARRRARELEQDVSVDGLLAHISRDLGIDLGLLDPNRPVEELEIEGVQGIIRAFEEGNPGKRATVADLGRAYALSSQVVGTPETIADQLGEWQAAGIDGVNLIYHTTPGSFADFIENVTPVLQKRGLAQTDYAEGSLRERLFPGRPGRLVDRHPAARYRGAFAGPGDRSQPAA</sequence>
<dbReference type="InterPro" id="IPR051260">
    <property type="entry name" value="Diverse_substr_monoxygenases"/>
</dbReference>
<dbReference type="Proteomes" id="UP001237448">
    <property type="component" value="Unassembled WGS sequence"/>
</dbReference>
<dbReference type="InterPro" id="IPR016215">
    <property type="entry name" value="NTA_MOA"/>
</dbReference>
<dbReference type="PANTHER" id="PTHR30011:SF16">
    <property type="entry name" value="C2H2 FINGER DOMAIN TRANSCRIPTION FACTOR (EUROFUNG)-RELATED"/>
    <property type="match status" value="1"/>
</dbReference>
<keyword evidence="1" id="KW-0285">Flavoprotein</keyword>
<evidence type="ECO:0000256" key="2">
    <source>
        <dbReference type="ARBA" id="ARBA00022643"/>
    </source>
</evidence>
<dbReference type="SUPFAM" id="SSF51679">
    <property type="entry name" value="Bacterial luciferase-like"/>
    <property type="match status" value="1"/>
</dbReference>
<comment type="similarity">
    <text evidence="5">Belongs to the NtaA/SnaA/DszA monooxygenase family.</text>
</comment>
<dbReference type="PANTHER" id="PTHR30011">
    <property type="entry name" value="ALKANESULFONATE MONOOXYGENASE-RELATED"/>
    <property type="match status" value="1"/>
</dbReference>
<dbReference type="Gene3D" id="3.20.20.30">
    <property type="entry name" value="Luciferase-like domain"/>
    <property type="match status" value="1"/>
</dbReference>
<dbReference type="EMBL" id="JAUSVK010000001">
    <property type="protein sequence ID" value="MDQ0391346.1"/>
    <property type="molecule type" value="Genomic_DNA"/>
</dbReference>
<evidence type="ECO:0000256" key="4">
    <source>
        <dbReference type="ARBA" id="ARBA00023033"/>
    </source>
</evidence>
<keyword evidence="8" id="KW-1185">Reference proteome</keyword>
<dbReference type="InterPro" id="IPR036661">
    <property type="entry name" value="Luciferase-like_sf"/>
</dbReference>
<comment type="caution">
    <text evidence="7">The sequence shown here is derived from an EMBL/GenBank/DDBJ whole genome shotgun (WGS) entry which is preliminary data.</text>
</comment>
<proteinExistence type="inferred from homology"/>
<dbReference type="RefSeq" id="WP_307423514.1">
    <property type="nucleotide sequence ID" value="NZ_JAUSVK010000001.1"/>
</dbReference>
<dbReference type="GO" id="GO:0004497">
    <property type="term" value="F:monooxygenase activity"/>
    <property type="evidence" value="ECO:0007669"/>
    <property type="project" value="UniProtKB-KW"/>
</dbReference>